<dbReference type="Gene3D" id="1.10.490.10">
    <property type="entry name" value="Globins"/>
    <property type="match status" value="1"/>
</dbReference>
<keyword evidence="9" id="KW-1185">Reference proteome</keyword>
<evidence type="ECO:0000313" key="8">
    <source>
        <dbReference type="EMBL" id="OWF47004.1"/>
    </source>
</evidence>
<dbReference type="EMBL" id="NEDP02004057">
    <property type="protein sequence ID" value="OWF47004.1"/>
    <property type="molecule type" value="Genomic_DNA"/>
</dbReference>
<dbReference type="GO" id="GO:0005344">
    <property type="term" value="F:oxygen carrier activity"/>
    <property type="evidence" value="ECO:0007669"/>
    <property type="project" value="UniProtKB-KW"/>
</dbReference>
<proteinExistence type="inferred from homology"/>
<dbReference type="Pfam" id="PF00042">
    <property type="entry name" value="Globin"/>
    <property type="match status" value="1"/>
</dbReference>
<dbReference type="OrthoDB" id="436496at2759"/>
<keyword evidence="5" id="KW-0408">Iron</keyword>
<dbReference type="CDD" id="cd01040">
    <property type="entry name" value="Mb-like"/>
    <property type="match status" value="1"/>
</dbReference>
<evidence type="ECO:0000256" key="3">
    <source>
        <dbReference type="ARBA" id="ARBA00022621"/>
    </source>
</evidence>
<reference evidence="8 9" key="1">
    <citation type="journal article" date="2017" name="Nat. Ecol. Evol.">
        <title>Scallop genome provides insights into evolution of bilaterian karyotype and development.</title>
        <authorList>
            <person name="Wang S."/>
            <person name="Zhang J."/>
            <person name="Jiao W."/>
            <person name="Li J."/>
            <person name="Xun X."/>
            <person name="Sun Y."/>
            <person name="Guo X."/>
            <person name="Huan P."/>
            <person name="Dong B."/>
            <person name="Zhang L."/>
            <person name="Hu X."/>
            <person name="Sun X."/>
            <person name="Wang J."/>
            <person name="Zhao C."/>
            <person name="Wang Y."/>
            <person name="Wang D."/>
            <person name="Huang X."/>
            <person name="Wang R."/>
            <person name="Lv J."/>
            <person name="Li Y."/>
            <person name="Zhang Z."/>
            <person name="Liu B."/>
            <person name="Lu W."/>
            <person name="Hui Y."/>
            <person name="Liang J."/>
            <person name="Zhou Z."/>
            <person name="Hou R."/>
            <person name="Li X."/>
            <person name="Liu Y."/>
            <person name="Li H."/>
            <person name="Ning X."/>
            <person name="Lin Y."/>
            <person name="Zhao L."/>
            <person name="Xing Q."/>
            <person name="Dou J."/>
            <person name="Li Y."/>
            <person name="Mao J."/>
            <person name="Guo H."/>
            <person name="Dou H."/>
            <person name="Li T."/>
            <person name="Mu C."/>
            <person name="Jiang W."/>
            <person name="Fu Q."/>
            <person name="Fu X."/>
            <person name="Miao Y."/>
            <person name="Liu J."/>
            <person name="Yu Q."/>
            <person name="Li R."/>
            <person name="Liao H."/>
            <person name="Li X."/>
            <person name="Kong Y."/>
            <person name="Jiang Z."/>
            <person name="Chourrout D."/>
            <person name="Li R."/>
            <person name="Bao Z."/>
        </authorList>
    </citation>
    <scope>NUCLEOTIDE SEQUENCE [LARGE SCALE GENOMIC DNA]</scope>
    <source>
        <strain evidence="8 9">PY_sf001</strain>
    </source>
</reference>
<evidence type="ECO:0000256" key="4">
    <source>
        <dbReference type="ARBA" id="ARBA00022723"/>
    </source>
</evidence>
<keyword evidence="2 6" id="KW-0349">Heme</keyword>
<dbReference type="GO" id="GO:0046872">
    <property type="term" value="F:metal ion binding"/>
    <property type="evidence" value="ECO:0007669"/>
    <property type="project" value="UniProtKB-KW"/>
</dbReference>
<accession>A0A210QE49</accession>
<dbReference type="PANTHER" id="PTHR46458:SF1">
    <property type="entry name" value="GEO09476P1"/>
    <property type="match status" value="1"/>
</dbReference>
<feature type="domain" description="Globin" evidence="7">
    <location>
        <begin position="7"/>
        <end position="154"/>
    </location>
</feature>
<name>A0A210QE49_MIZYE</name>
<sequence>MEGTKTPLSSGDKILIKQSWSQFTSTGSLADVGVPMFAKLFADYPDVKTLFSFMREGGGSLESEAVRNHAEGVMGVVGTAVESIDNLEGLVPTVRSLGAKHYTYGAQTAHLGPVGECLLYAMEKKLKEKFTNETKLAWLKLYDVISVAFQDGLEEEGRKQG</sequence>
<dbReference type="AlphaFoldDB" id="A0A210QE49"/>
<dbReference type="InterPro" id="IPR050532">
    <property type="entry name" value="Globin-like_OT"/>
</dbReference>
<dbReference type="GO" id="GO:0019825">
    <property type="term" value="F:oxygen binding"/>
    <property type="evidence" value="ECO:0007669"/>
    <property type="project" value="InterPro"/>
</dbReference>
<dbReference type="SMR" id="A0A210QE49"/>
<dbReference type="PRINTS" id="PR01907">
    <property type="entry name" value="WORMGLOBIN"/>
</dbReference>
<organism evidence="8 9">
    <name type="scientific">Mizuhopecten yessoensis</name>
    <name type="common">Japanese scallop</name>
    <name type="synonym">Patinopecten yessoensis</name>
    <dbReference type="NCBI Taxonomy" id="6573"/>
    <lineage>
        <taxon>Eukaryota</taxon>
        <taxon>Metazoa</taxon>
        <taxon>Spiralia</taxon>
        <taxon>Lophotrochozoa</taxon>
        <taxon>Mollusca</taxon>
        <taxon>Bivalvia</taxon>
        <taxon>Autobranchia</taxon>
        <taxon>Pteriomorphia</taxon>
        <taxon>Pectinida</taxon>
        <taxon>Pectinoidea</taxon>
        <taxon>Pectinidae</taxon>
        <taxon>Mizuhopecten</taxon>
    </lineage>
</organism>
<evidence type="ECO:0000313" key="9">
    <source>
        <dbReference type="Proteomes" id="UP000242188"/>
    </source>
</evidence>
<dbReference type="InterPro" id="IPR012292">
    <property type="entry name" value="Globin/Proto"/>
</dbReference>
<evidence type="ECO:0000256" key="5">
    <source>
        <dbReference type="ARBA" id="ARBA00023004"/>
    </source>
</evidence>
<evidence type="ECO:0000256" key="2">
    <source>
        <dbReference type="ARBA" id="ARBA00022617"/>
    </source>
</evidence>
<dbReference type="InterPro" id="IPR044399">
    <property type="entry name" value="Mb-like_M"/>
</dbReference>
<evidence type="ECO:0000256" key="1">
    <source>
        <dbReference type="ARBA" id="ARBA00022448"/>
    </source>
</evidence>
<keyword evidence="1 6" id="KW-0813">Transport</keyword>
<dbReference type="GO" id="GO:0020037">
    <property type="term" value="F:heme binding"/>
    <property type="evidence" value="ECO:0007669"/>
    <property type="project" value="InterPro"/>
</dbReference>
<evidence type="ECO:0000256" key="6">
    <source>
        <dbReference type="RuleBase" id="RU000356"/>
    </source>
</evidence>
<gene>
    <name evidence="8" type="ORF">KP79_PYT10120</name>
</gene>
<comment type="caution">
    <text evidence="8">The sequence shown here is derived from an EMBL/GenBank/DDBJ whole genome shotgun (WGS) entry which is preliminary data.</text>
</comment>
<protein>
    <submittedName>
        <fullName evidence="8">Neuroglobin</fullName>
    </submittedName>
</protein>
<evidence type="ECO:0000259" key="7">
    <source>
        <dbReference type="PROSITE" id="PS01033"/>
    </source>
</evidence>
<dbReference type="SUPFAM" id="SSF46458">
    <property type="entry name" value="Globin-like"/>
    <property type="match status" value="1"/>
</dbReference>
<dbReference type="InterPro" id="IPR009050">
    <property type="entry name" value="Globin-like_sf"/>
</dbReference>
<keyword evidence="3 6" id="KW-0561">Oxygen transport</keyword>
<dbReference type="PANTHER" id="PTHR46458">
    <property type="entry name" value="BLR2807 PROTEIN"/>
    <property type="match status" value="1"/>
</dbReference>
<keyword evidence="4" id="KW-0479">Metal-binding</keyword>
<dbReference type="Proteomes" id="UP000242188">
    <property type="component" value="Unassembled WGS sequence"/>
</dbReference>
<dbReference type="PROSITE" id="PS01033">
    <property type="entry name" value="GLOBIN"/>
    <property type="match status" value="1"/>
</dbReference>
<dbReference type="InterPro" id="IPR000971">
    <property type="entry name" value="Globin"/>
</dbReference>
<comment type="similarity">
    <text evidence="6">Belongs to the globin family.</text>
</comment>